<accession>A0A1E1X1T2</accession>
<dbReference type="InterPro" id="IPR036880">
    <property type="entry name" value="Kunitz_BPTI_sf"/>
</dbReference>
<name>A0A1E1X1T2_9ACAR</name>
<dbReference type="GO" id="GO:0004867">
    <property type="term" value="F:serine-type endopeptidase inhibitor activity"/>
    <property type="evidence" value="ECO:0007669"/>
    <property type="project" value="InterPro"/>
</dbReference>
<reference evidence="1" key="1">
    <citation type="journal article" date="2017" name="Front. Cell. Infect. Microbiol.">
        <title>The Distinct Transcriptional Response of the Midgut of Amblyomma sculptum and Amblyomma aureolatum Ticks to Rickettsia rickettsii Correlates to Their Differences in Susceptibility to Infection.</title>
        <authorList>
            <person name="Martins L.A."/>
            <person name="Galletti M.F.B.M."/>
            <person name="Ribeiro J.M."/>
            <person name="Fujita A."/>
            <person name="Costa F.B."/>
            <person name="Labruna M.B."/>
            <person name="Daffre S."/>
            <person name="Fogaca A.C."/>
        </authorList>
    </citation>
    <scope>NUCLEOTIDE SEQUENCE</scope>
</reference>
<dbReference type="Gene3D" id="4.10.410.10">
    <property type="entry name" value="Pancreatic trypsin inhibitor Kunitz domain"/>
    <property type="match status" value="1"/>
</dbReference>
<protein>
    <submittedName>
        <fullName evidence="1">Putative kunitz-like protease inhibitor</fullName>
    </submittedName>
</protein>
<dbReference type="AlphaFoldDB" id="A0A1E1X1T2"/>
<dbReference type="SUPFAM" id="SSF57362">
    <property type="entry name" value="BPTI-like"/>
    <property type="match status" value="1"/>
</dbReference>
<feature type="non-terminal residue" evidence="1">
    <location>
        <position position="1"/>
    </location>
</feature>
<dbReference type="EMBL" id="GFAC01006006">
    <property type="protein sequence ID" value="JAT93182.1"/>
    <property type="molecule type" value="mRNA"/>
</dbReference>
<sequence>PEHCLKEPDTGNCTDTNQYPVWGFFDNLAHCRPFQTFNNNSNTFPNCTECMTSCKAHEDPQGICEKYLEIIYGKMG</sequence>
<proteinExistence type="evidence at transcript level"/>
<evidence type="ECO:0000313" key="1">
    <source>
        <dbReference type="EMBL" id="JAT93182.1"/>
    </source>
</evidence>
<organism evidence="1">
    <name type="scientific">Amblyomma aureolatum</name>
    <dbReference type="NCBI Taxonomy" id="187763"/>
    <lineage>
        <taxon>Eukaryota</taxon>
        <taxon>Metazoa</taxon>
        <taxon>Ecdysozoa</taxon>
        <taxon>Arthropoda</taxon>
        <taxon>Chelicerata</taxon>
        <taxon>Arachnida</taxon>
        <taxon>Acari</taxon>
        <taxon>Parasitiformes</taxon>
        <taxon>Ixodida</taxon>
        <taxon>Ixodoidea</taxon>
        <taxon>Ixodidae</taxon>
        <taxon>Amblyomminae</taxon>
        <taxon>Amblyomma</taxon>
    </lineage>
</organism>